<sequence>MLRCLTGWIHLGEESPVYQMTAWYRFERAVYKIRTIIAMYREQIFRANRLLKTGVLLIALLAQAACNAERNLIPIDGSSATTA</sequence>
<comment type="caution">
    <text evidence="1">The sequence shown here is derived from an EMBL/GenBank/DDBJ whole genome shotgun (WGS) entry which is preliminary data.</text>
</comment>
<protein>
    <submittedName>
        <fullName evidence="1">Uncharacterized protein</fullName>
    </submittedName>
</protein>
<reference evidence="1 2" key="1">
    <citation type="submission" date="2016-03" db="EMBL/GenBank/DDBJ databases">
        <authorList>
            <person name="Ploux O."/>
        </authorList>
    </citation>
    <scope>NUCLEOTIDE SEQUENCE [LARGE SCALE GENOMIC DNA]</scope>
    <source>
        <strain evidence="1 2">R-45378</strain>
    </source>
</reference>
<evidence type="ECO:0000313" key="2">
    <source>
        <dbReference type="Proteomes" id="UP000077857"/>
    </source>
</evidence>
<accession>A0A177NP82</accession>
<proteinExistence type="predicted"/>
<dbReference type="EMBL" id="LUUJ01000045">
    <property type="protein sequence ID" value="OAI19775.1"/>
    <property type="molecule type" value="Genomic_DNA"/>
</dbReference>
<gene>
    <name evidence="1" type="ORF">A1507_06325</name>
</gene>
<evidence type="ECO:0000313" key="1">
    <source>
        <dbReference type="EMBL" id="OAI19775.1"/>
    </source>
</evidence>
<dbReference type="AlphaFoldDB" id="A0A177NP82"/>
<dbReference type="Proteomes" id="UP000077857">
    <property type="component" value="Unassembled WGS sequence"/>
</dbReference>
<name>A0A177NP82_9GAMM</name>
<organism evidence="1 2">
    <name type="scientific">Methylomonas koyamae</name>
    <dbReference type="NCBI Taxonomy" id="702114"/>
    <lineage>
        <taxon>Bacteria</taxon>
        <taxon>Pseudomonadati</taxon>
        <taxon>Pseudomonadota</taxon>
        <taxon>Gammaproteobacteria</taxon>
        <taxon>Methylococcales</taxon>
        <taxon>Methylococcaceae</taxon>
        <taxon>Methylomonas</taxon>
    </lineage>
</organism>